<dbReference type="PROSITE" id="PS50929">
    <property type="entry name" value="ABC_TM1F"/>
    <property type="match status" value="1"/>
</dbReference>
<keyword evidence="4" id="KW-0067">ATP-binding</keyword>
<proteinExistence type="predicted"/>
<accession>A0A8H6XDV3</accession>
<feature type="transmembrane region" description="Helical" evidence="7">
    <location>
        <begin position="12"/>
        <end position="35"/>
    </location>
</feature>
<feature type="transmembrane region" description="Helical" evidence="7">
    <location>
        <begin position="105"/>
        <end position="126"/>
    </location>
</feature>
<comment type="caution">
    <text evidence="9">The sequence shown here is derived from an EMBL/GenBank/DDBJ whole genome shotgun (WGS) entry which is preliminary data.</text>
</comment>
<sequence>MPQGNIGPQWRTVVFVFVGLLECLTRLAGGSYLLITGHPRWTGVQQFLVALTWLYTVARPILRPISTPPYDMVVLYVAHIAGGTLQLGGYIFLHNAPSPGTCVLAVLSANVVVLIALVVIIMGMPLDLPSPFVEKKNIGWSVSPEDYTTLWGWLTFNWVKPLLKRGRNATLDEKDVWALSPTFQSRPIFIKFSTLPQKTLLAKIWAANSFDIIVDFVLTPIGILVNYAVPFFLKQVLDALDDPARNKCNAYVFAILMFICSLIKSQVKAQHLWFIRRACTRLRSELMAAVYDKTLKRRDFSGAVEQKEGNANAANTGKIINLMASDSDKISSTLLSLYDTPMEIIIASVLLYQLLGISAFAGALVFLLGWPLNSYLSRRSLWIHKGLLKAKDARMGVLTELINAVKFIKFFGWQQRWINRGLEAREEEMRWMTKARMNTVGLNSLWIMAPILISIVSFFTYVMLGHQLTIGTAFTAIALFNMIRRPLEGHFFA</sequence>
<dbReference type="InterPro" id="IPR050173">
    <property type="entry name" value="ABC_transporter_C-like"/>
</dbReference>
<feature type="transmembrane region" description="Helical" evidence="7">
    <location>
        <begin position="344"/>
        <end position="370"/>
    </location>
</feature>
<feature type="transmembrane region" description="Helical" evidence="7">
    <location>
        <begin position="73"/>
        <end position="93"/>
    </location>
</feature>
<dbReference type="SUPFAM" id="SSF90123">
    <property type="entry name" value="ABC transporter transmembrane region"/>
    <property type="match status" value="1"/>
</dbReference>
<keyword evidence="2 7" id="KW-0812">Transmembrane</keyword>
<keyword evidence="1" id="KW-0813">Transport</keyword>
<dbReference type="InterPro" id="IPR011527">
    <property type="entry name" value="ABC1_TM_dom"/>
</dbReference>
<keyword evidence="3" id="KW-0547">Nucleotide-binding</keyword>
<dbReference type="EMBL" id="JACAZH010000032">
    <property type="protein sequence ID" value="KAF7338909.1"/>
    <property type="molecule type" value="Genomic_DNA"/>
</dbReference>
<dbReference type="GO" id="GO:0140359">
    <property type="term" value="F:ABC-type transporter activity"/>
    <property type="evidence" value="ECO:0007669"/>
    <property type="project" value="InterPro"/>
</dbReference>
<keyword evidence="6 7" id="KW-0472">Membrane</keyword>
<feature type="domain" description="ABC transmembrane type-1" evidence="8">
    <location>
        <begin position="221"/>
        <end position="487"/>
    </location>
</feature>
<evidence type="ECO:0000256" key="1">
    <source>
        <dbReference type="ARBA" id="ARBA00022448"/>
    </source>
</evidence>
<evidence type="ECO:0000256" key="4">
    <source>
        <dbReference type="ARBA" id="ARBA00022840"/>
    </source>
</evidence>
<feature type="transmembrane region" description="Helical" evidence="7">
    <location>
        <begin position="440"/>
        <end position="459"/>
    </location>
</feature>
<evidence type="ECO:0000313" key="10">
    <source>
        <dbReference type="Proteomes" id="UP000623467"/>
    </source>
</evidence>
<feature type="transmembrane region" description="Helical" evidence="7">
    <location>
        <begin position="465"/>
        <end position="483"/>
    </location>
</feature>
<reference evidence="9" key="1">
    <citation type="submission" date="2020-05" db="EMBL/GenBank/DDBJ databases">
        <title>Mycena genomes resolve the evolution of fungal bioluminescence.</title>
        <authorList>
            <person name="Tsai I.J."/>
        </authorList>
    </citation>
    <scope>NUCLEOTIDE SEQUENCE</scope>
    <source>
        <strain evidence="9">160909Yilan</strain>
    </source>
</reference>
<keyword evidence="5 7" id="KW-1133">Transmembrane helix</keyword>
<gene>
    <name evidence="9" type="ORF">MSAN_02214200</name>
</gene>
<dbReference type="OrthoDB" id="6500128at2759"/>
<evidence type="ECO:0000256" key="7">
    <source>
        <dbReference type="SAM" id="Phobius"/>
    </source>
</evidence>
<dbReference type="AlphaFoldDB" id="A0A8H6XDV3"/>
<protein>
    <recommendedName>
        <fullName evidence="8">ABC transmembrane type-1 domain-containing protein</fullName>
    </recommendedName>
</protein>
<dbReference type="GO" id="GO:0005524">
    <property type="term" value="F:ATP binding"/>
    <property type="evidence" value="ECO:0007669"/>
    <property type="project" value="UniProtKB-KW"/>
</dbReference>
<evidence type="ECO:0000313" key="9">
    <source>
        <dbReference type="EMBL" id="KAF7338909.1"/>
    </source>
</evidence>
<evidence type="ECO:0000259" key="8">
    <source>
        <dbReference type="PROSITE" id="PS50929"/>
    </source>
</evidence>
<evidence type="ECO:0000256" key="2">
    <source>
        <dbReference type="ARBA" id="ARBA00022692"/>
    </source>
</evidence>
<evidence type="ECO:0000256" key="3">
    <source>
        <dbReference type="ARBA" id="ARBA00022741"/>
    </source>
</evidence>
<keyword evidence="10" id="KW-1185">Reference proteome</keyword>
<evidence type="ECO:0000256" key="5">
    <source>
        <dbReference type="ARBA" id="ARBA00022989"/>
    </source>
</evidence>
<dbReference type="PANTHER" id="PTHR24223:SF415">
    <property type="entry name" value="FI20190P1"/>
    <property type="match status" value="1"/>
</dbReference>
<dbReference type="Gene3D" id="1.20.1560.10">
    <property type="entry name" value="ABC transporter type 1, transmembrane domain"/>
    <property type="match status" value="1"/>
</dbReference>
<evidence type="ECO:0000256" key="6">
    <source>
        <dbReference type="ARBA" id="ARBA00023136"/>
    </source>
</evidence>
<dbReference type="CDD" id="cd18596">
    <property type="entry name" value="ABC_6TM_VMR1_D1_like"/>
    <property type="match status" value="1"/>
</dbReference>
<dbReference type="Proteomes" id="UP000623467">
    <property type="component" value="Unassembled WGS sequence"/>
</dbReference>
<dbReference type="GO" id="GO:0016020">
    <property type="term" value="C:membrane"/>
    <property type="evidence" value="ECO:0007669"/>
    <property type="project" value="InterPro"/>
</dbReference>
<dbReference type="PANTHER" id="PTHR24223">
    <property type="entry name" value="ATP-BINDING CASSETTE SUB-FAMILY C"/>
    <property type="match status" value="1"/>
</dbReference>
<dbReference type="InterPro" id="IPR036640">
    <property type="entry name" value="ABC1_TM_sf"/>
</dbReference>
<organism evidence="9 10">
    <name type="scientific">Mycena sanguinolenta</name>
    <dbReference type="NCBI Taxonomy" id="230812"/>
    <lineage>
        <taxon>Eukaryota</taxon>
        <taxon>Fungi</taxon>
        <taxon>Dikarya</taxon>
        <taxon>Basidiomycota</taxon>
        <taxon>Agaricomycotina</taxon>
        <taxon>Agaricomycetes</taxon>
        <taxon>Agaricomycetidae</taxon>
        <taxon>Agaricales</taxon>
        <taxon>Marasmiineae</taxon>
        <taxon>Mycenaceae</taxon>
        <taxon>Mycena</taxon>
    </lineage>
</organism>
<name>A0A8H6XDV3_9AGAR</name>
<dbReference type="Pfam" id="PF00664">
    <property type="entry name" value="ABC_membrane"/>
    <property type="match status" value="1"/>
</dbReference>